<evidence type="ECO:0000256" key="3">
    <source>
        <dbReference type="ARBA" id="ARBA00022448"/>
    </source>
</evidence>
<comment type="caution">
    <text evidence="14">The sequence shown here is derived from an EMBL/GenBank/DDBJ whole genome shotgun (WGS) entry which is preliminary data.</text>
</comment>
<protein>
    <submittedName>
        <fullName evidence="14">Sodium:proton antiporter</fullName>
    </submittedName>
</protein>
<dbReference type="GO" id="GO:0051453">
    <property type="term" value="P:regulation of intracellular pH"/>
    <property type="evidence" value="ECO:0007669"/>
    <property type="project" value="TreeGrafter"/>
</dbReference>
<dbReference type="Proteomes" id="UP000463470">
    <property type="component" value="Unassembled WGS sequence"/>
</dbReference>
<reference evidence="14 15" key="1">
    <citation type="submission" date="2020-01" db="EMBL/GenBank/DDBJ databases">
        <title>Whole-genome sequence of Heliobacterium undosum DSM 13378.</title>
        <authorList>
            <person name="Kyndt J.A."/>
            <person name="Meyer T.E."/>
        </authorList>
    </citation>
    <scope>NUCLEOTIDE SEQUENCE [LARGE SCALE GENOMIC DNA]</scope>
    <source>
        <strain evidence="14 15">DSM 13378</strain>
    </source>
</reference>
<feature type="transmembrane region" description="Helical" evidence="12">
    <location>
        <begin position="54"/>
        <end position="75"/>
    </location>
</feature>
<evidence type="ECO:0000256" key="8">
    <source>
        <dbReference type="ARBA" id="ARBA00023053"/>
    </source>
</evidence>
<dbReference type="GO" id="GO:0015385">
    <property type="term" value="F:sodium:proton antiporter activity"/>
    <property type="evidence" value="ECO:0007669"/>
    <property type="project" value="InterPro"/>
</dbReference>
<dbReference type="InterPro" id="IPR018422">
    <property type="entry name" value="Cation/H_exchanger_CPA1"/>
</dbReference>
<comment type="subcellular location">
    <subcellularLocation>
        <location evidence="1">Cell membrane</location>
        <topology evidence="1">Multi-pass membrane protein</topology>
    </subcellularLocation>
</comment>
<dbReference type="InterPro" id="IPR006153">
    <property type="entry name" value="Cation/H_exchanger_TM"/>
</dbReference>
<dbReference type="GO" id="GO:0005886">
    <property type="term" value="C:plasma membrane"/>
    <property type="evidence" value="ECO:0007669"/>
    <property type="project" value="UniProtKB-SubCell"/>
</dbReference>
<dbReference type="EMBL" id="WXEY01000016">
    <property type="protein sequence ID" value="MZP30611.1"/>
    <property type="molecule type" value="Genomic_DNA"/>
</dbReference>
<proteinExistence type="inferred from homology"/>
<keyword evidence="5" id="KW-1003">Cell membrane</keyword>
<evidence type="ECO:0000256" key="1">
    <source>
        <dbReference type="ARBA" id="ARBA00004651"/>
    </source>
</evidence>
<evidence type="ECO:0000256" key="9">
    <source>
        <dbReference type="ARBA" id="ARBA00023065"/>
    </source>
</evidence>
<feature type="transmembrane region" description="Helical" evidence="12">
    <location>
        <begin position="87"/>
        <end position="110"/>
    </location>
</feature>
<evidence type="ECO:0000256" key="4">
    <source>
        <dbReference type="ARBA" id="ARBA00022449"/>
    </source>
</evidence>
<keyword evidence="7 12" id="KW-1133">Transmembrane helix</keyword>
<evidence type="ECO:0000256" key="7">
    <source>
        <dbReference type="ARBA" id="ARBA00022989"/>
    </source>
</evidence>
<accession>A0A845LCH4</accession>
<dbReference type="GO" id="GO:0098719">
    <property type="term" value="P:sodium ion import across plasma membrane"/>
    <property type="evidence" value="ECO:0007669"/>
    <property type="project" value="TreeGrafter"/>
</dbReference>
<gene>
    <name evidence="14" type="ORF">GTO91_12895</name>
</gene>
<keyword evidence="6 12" id="KW-0812">Transmembrane</keyword>
<feature type="transmembrane region" description="Helical" evidence="12">
    <location>
        <begin position="330"/>
        <end position="352"/>
    </location>
</feature>
<evidence type="ECO:0000256" key="12">
    <source>
        <dbReference type="SAM" id="Phobius"/>
    </source>
</evidence>
<evidence type="ECO:0000256" key="2">
    <source>
        <dbReference type="ARBA" id="ARBA00007367"/>
    </source>
</evidence>
<feature type="transmembrane region" description="Helical" evidence="12">
    <location>
        <begin position="159"/>
        <end position="181"/>
    </location>
</feature>
<dbReference type="PANTHER" id="PTHR10110">
    <property type="entry name" value="SODIUM/HYDROGEN EXCHANGER"/>
    <property type="match status" value="1"/>
</dbReference>
<keyword evidence="9" id="KW-0406">Ion transport</keyword>
<sequence>MAFLLFAVAILSTAFAYKTKKPYPIALVLVGLGIGLADFGFFPELKHFFTEDQVFVTIVVSIFLPVLIGEAAFKLNFRELQEHKRPILALAGVGTLVTYGVVGLLGYYGLGLPLELALLFGALMSATDPVSVLSIFKSLGVDKRLSVIMEGESLFNDGVAIVLFNLTLGLSAMAGAGVLGVAGMFVKVIAGGIAVGALVGLVLSTLTRFYDDYPLENAFVLTAFYGAYFGAEAFHVSGVIAVVVAGLIVGNYGAQVGMSQKTKDSVAVFLDTVTLIANAMVFILVGLEVTREILVLPWIVGAVLVVLIARAVAVYLVGGVAQVPARWLHLLNWGGLKGSLSIALALTLPVGYAGRQEVLVMTFGVVLFSLVVQGLTVGGLVRKLGVTMEKGEESESA</sequence>
<feature type="transmembrane region" description="Helical" evidence="12">
    <location>
        <begin position="188"/>
        <end position="207"/>
    </location>
</feature>
<evidence type="ECO:0000256" key="11">
    <source>
        <dbReference type="ARBA" id="ARBA00023201"/>
    </source>
</evidence>
<comment type="similarity">
    <text evidence="2">Belongs to the monovalent cation:proton antiporter 1 (CPA1) transporter (TC 2.A.36) family.</text>
</comment>
<keyword evidence="11" id="KW-0739">Sodium transport</keyword>
<keyword evidence="3" id="KW-0813">Transport</keyword>
<keyword evidence="8" id="KW-0915">Sodium</keyword>
<feature type="transmembrane region" description="Helical" evidence="12">
    <location>
        <begin position="358"/>
        <end position="381"/>
    </location>
</feature>
<dbReference type="AlphaFoldDB" id="A0A845LCH4"/>
<evidence type="ECO:0000259" key="13">
    <source>
        <dbReference type="Pfam" id="PF00999"/>
    </source>
</evidence>
<dbReference type="PANTHER" id="PTHR10110:SF195">
    <property type="entry name" value="NA(+)_H(+) ANTIPORTER NHAS2"/>
    <property type="match status" value="1"/>
</dbReference>
<dbReference type="GO" id="GO:0015386">
    <property type="term" value="F:potassium:proton antiporter activity"/>
    <property type="evidence" value="ECO:0007669"/>
    <property type="project" value="TreeGrafter"/>
</dbReference>
<evidence type="ECO:0000256" key="10">
    <source>
        <dbReference type="ARBA" id="ARBA00023136"/>
    </source>
</evidence>
<feature type="transmembrane region" description="Helical" evidence="12">
    <location>
        <begin position="227"/>
        <end position="254"/>
    </location>
</feature>
<dbReference type="OrthoDB" id="9809206at2"/>
<feature type="transmembrane region" description="Helical" evidence="12">
    <location>
        <begin position="26"/>
        <end position="42"/>
    </location>
</feature>
<evidence type="ECO:0000313" key="14">
    <source>
        <dbReference type="EMBL" id="MZP30611.1"/>
    </source>
</evidence>
<keyword evidence="4" id="KW-0050">Antiport</keyword>
<keyword evidence="15" id="KW-1185">Reference proteome</keyword>
<dbReference type="Gene3D" id="6.10.140.1330">
    <property type="match status" value="1"/>
</dbReference>
<keyword evidence="10 12" id="KW-0472">Membrane</keyword>
<feature type="domain" description="Cation/H+ exchanger transmembrane" evidence="13">
    <location>
        <begin position="8"/>
        <end position="382"/>
    </location>
</feature>
<evidence type="ECO:0000256" key="5">
    <source>
        <dbReference type="ARBA" id="ARBA00022475"/>
    </source>
</evidence>
<evidence type="ECO:0000313" key="15">
    <source>
        <dbReference type="Proteomes" id="UP000463470"/>
    </source>
</evidence>
<dbReference type="Pfam" id="PF00999">
    <property type="entry name" value="Na_H_Exchanger"/>
    <property type="match status" value="1"/>
</dbReference>
<name>A0A845LCH4_9FIRM</name>
<feature type="transmembrane region" description="Helical" evidence="12">
    <location>
        <begin position="293"/>
        <end position="318"/>
    </location>
</feature>
<organism evidence="14 15">
    <name type="scientific">Heliomicrobium undosum</name>
    <dbReference type="NCBI Taxonomy" id="121734"/>
    <lineage>
        <taxon>Bacteria</taxon>
        <taxon>Bacillati</taxon>
        <taxon>Bacillota</taxon>
        <taxon>Clostridia</taxon>
        <taxon>Eubacteriales</taxon>
        <taxon>Heliobacteriaceae</taxon>
        <taxon>Heliomicrobium</taxon>
    </lineage>
</organism>
<feature type="transmembrane region" description="Helical" evidence="12">
    <location>
        <begin position="266"/>
        <end position="287"/>
    </location>
</feature>
<evidence type="ECO:0000256" key="6">
    <source>
        <dbReference type="ARBA" id="ARBA00022692"/>
    </source>
</evidence>